<evidence type="ECO:0000256" key="9">
    <source>
        <dbReference type="ARBA" id="ARBA00060983"/>
    </source>
</evidence>
<dbReference type="AlphaFoldDB" id="A0A1W1XZ55"/>
<dbReference type="HAMAP" id="MF_02120">
    <property type="entry name" value="LysA"/>
    <property type="match status" value="1"/>
</dbReference>
<sequence>MKLLGTMDIKNDELYIGGVSTSNLRNNFGTPLYVIDEELTREKCRKYYKTFVGNEGINKVAYAGKAFLTIAMCELINEEGLNLDVVSGGELFTAYKSGFPMDKVLFHGNNKTIEEIKMGIELKVGRFVVDNFYEIEKINQIAKENNVIQKIFIRVTPGIEAHTHEYIKTGQIDSKFGFTIVNDYVINVVKKAIQLPNIELAGLHAHIGSQIFEIKPYEDEVDVMLKLIKDIKGIVGYEVKELDLGGGFGIFYKEGDEPKKIEDFCNVILKRAESKAKELEINLPSLIIEPGRSIIGNAGTTLYTIGSIKNIPEVRKYVSVDGGMTDNIRPSLYSAEYECAIANKINETSYEKVTIAGKCCESGDILLTDVNITEAESGDILAVASTGAYGYSMASNYNKIPKAAVVFVSNGNAKLTCKRQTFEQLIENELNL</sequence>
<dbReference type="UniPathway" id="UPA00034">
    <property type="reaction ID" value="UER00027"/>
</dbReference>
<dbReference type="PANTHER" id="PTHR43727">
    <property type="entry name" value="DIAMINOPIMELATE DECARBOXYLASE"/>
    <property type="match status" value="1"/>
</dbReference>
<keyword evidence="5 12" id="KW-0457">Lysine biosynthesis</keyword>
<name>A0A1W1XZ55_9CLOT</name>
<dbReference type="SUPFAM" id="SSF50621">
    <property type="entry name" value="Alanine racemase C-terminal domain-like"/>
    <property type="match status" value="1"/>
</dbReference>
<feature type="binding site" evidence="12">
    <location>
        <position position="247"/>
    </location>
    <ligand>
        <name>pyridoxal 5'-phosphate</name>
        <dbReference type="ChEBI" id="CHEBI:597326"/>
    </ligand>
</feature>
<dbReference type="Pfam" id="PF02784">
    <property type="entry name" value="Orn_Arg_deC_N"/>
    <property type="match status" value="1"/>
</dbReference>
<dbReference type="Proteomes" id="UP000192468">
    <property type="component" value="Unassembled WGS sequence"/>
</dbReference>
<dbReference type="InterPro" id="IPR000183">
    <property type="entry name" value="Orn/DAP/Arg_de-COase"/>
</dbReference>
<dbReference type="InterPro" id="IPR009006">
    <property type="entry name" value="Ala_racemase/Decarboxylase_C"/>
</dbReference>
<comment type="function">
    <text evidence="12">Specifically catalyzes the decarboxylation of meso-diaminopimelate (meso-DAP) to L-lysine.</text>
</comment>
<protein>
    <recommendedName>
        <fullName evidence="11 12">Diaminopimelate decarboxylase</fullName>
        <shortName evidence="12">DAP decarboxylase</shortName>
        <shortName evidence="12">DAPDC</shortName>
        <ecNumber evidence="10 12">4.1.1.20</ecNumber>
    </recommendedName>
</protein>
<gene>
    <name evidence="12" type="primary">lysA</name>
    <name evidence="17" type="ORF">SAMN02745134_03806</name>
</gene>
<dbReference type="PANTHER" id="PTHR43727:SF2">
    <property type="entry name" value="GROUP IV DECARBOXYLASE"/>
    <property type="match status" value="1"/>
</dbReference>
<evidence type="ECO:0000256" key="11">
    <source>
        <dbReference type="ARBA" id="ARBA00074972"/>
    </source>
</evidence>
<dbReference type="Gene3D" id="3.20.20.10">
    <property type="entry name" value="Alanine racemase"/>
    <property type="match status" value="1"/>
</dbReference>
<feature type="binding site" evidence="12">
    <location>
        <position position="292"/>
    </location>
    <ligand>
        <name>substrate</name>
    </ligand>
</feature>
<comment type="catalytic activity">
    <reaction evidence="7 12 14">
        <text>meso-2,6-diaminopimelate + H(+) = L-lysine + CO2</text>
        <dbReference type="Rhea" id="RHEA:15101"/>
        <dbReference type="ChEBI" id="CHEBI:15378"/>
        <dbReference type="ChEBI" id="CHEBI:16526"/>
        <dbReference type="ChEBI" id="CHEBI:32551"/>
        <dbReference type="ChEBI" id="CHEBI:57791"/>
        <dbReference type="EC" id="4.1.1.20"/>
    </reaction>
</comment>
<feature type="binding site" evidence="12">
    <location>
        <position position="361"/>
    </location>
    <ligand>
        <name>substrate</name>
    </ligand>
</feature>
<evidence type="ECO:0000259" key="16">
    <source>
        <dbReference type="Pfam" id="PF02784"/>
    </source>
</evidence>
<organism evidence="17 18">
    <name type="scientific">Clostridium acidisoli DSM 12555</name>
    <dbReference type="NCBI Taxonomy" id="1121291"/>
    <lineage>
        <taxon>Bacteria</taxon>
        <taxon>Bacillati</taxon>
        <taxon>Bacillota</taxon>
        <taxon>Clostridia</taxon>
        <taxon>Eubacteriales</taxon>
        <taxon>Clostridiaceae</taxon>
        <taxon>Clostridium</taxon>
    </lineage>
</organism>
<dbReference type="GO" id="GO:0008836">
    <property type="term" value="F:diaminopimelate decarboxylase activity"/>
    <property type="evidence" value="ECO:0007669"/>
    <property type="project" value="UniProtKB-UniRule"/>
</dbReference>
<feature type="binding site" evidence="12">
    <location>
        <position position="389"/>
    </location>
    <ligand>
        <name>pyridoxal 5'-phosphate</name>
        <dbReference type="ChEBI" id="CHEBI:597326"/>
    </ligand>
</feature>
<evidence type="ECO:0000256" key="7">
    <source>
        <dbReference type="ARBA" id="ARBA00050464"/>
    </source>
</evidence>
<evidence type="ECO:0000313" key="17">
    <source>
        <dbReference type="EMBL" id="SMC29196.1"/>
    </source>
</evidence>
<proteinExistence type="inferred from homology"/>
<evidence type="ECO:0000256" key="5">
    <source>
        <dbReference type="ARBA" id="ARBA00023154"/>
    </source>
</evidence>
<feature type="domain" description="Orn/DAP/Arg decarboxylase 2 N-terminal" evidence="16">
    <location>
        <begin position="42"/>
        <end position="295"/>
    </location>
</feature>
<dbReference type="SUPFAM" id="SSF51419">
    <property type="entry name" value="PLP-binding barrel"/>
    <property type="match status" value="1"/>
</dbReference>
<evidence type="ECO:0000256" key="3">
    <source>
        <dbReference type="ARBA" id="ARBA00022793"/>
    </source>
</evidence>
<comment type="cofactor">
    <cofactor evidence="1 12 13 14">
        <name>pyridoxal 5'-phosphate</name>
        <dbReference type="ChEBI" id="CHEBI:597326"/>
    </cofactor>
</comment>
<dbReference type="FunFam" id="3.20.20.10:FF:000003">
    <property type="entry name" value="Diaminopimelate decarboxylase"/>
    <property type="match status" value="1"/>
</dbReference>
<dbReference type="InterPro" id="IPR022643">
    <property type="entry name" value="De-COase2_C"/>
</dbReference>
<dbReference type="CDD" id="cd06828">
    <property type="entry name" value="PLPDE_III_DapDC"/>
    <property type="match status" value="1"/>
</dbReference>
<evidence type="ECO:0000256" key="13">
    <source>
        <dbReference type="PIRSR" id="PIRSR600183-50"/>
    </source>
</evidence>
<dbReference type="InterPro" id="IPR022644">
    <property type="entry name" value="De-COase2_N"/>
</dbReference>
<comment type="subunit">
    <text evidence="12">Homodimer.</text>
</comment>
<dbReference type="FunFam" id="2.40.37.10:FF:000003">
    <property type="entry name" value="Diaminopimelate decarboxylase"/>
    <property type="match status" value="1"/>
</dbReference>
<keyword evidence="18" id="KW-1185">Reference proteome</keyword>
<feature type="binding site" evidence="12">
    <location>
        <begin position="289"/>
        <end position="292"/>
    </location>
    <ligand>
        <name>pyridoxal 5'-phosphate</name>
        <dbReference type="ChEBI" id="CHEBI:597326"/>
    </ligand>
</feature>
<dbReference type="EMBL" id="FWXH01000038">
    <property type="protein sequence ID" value="SMC29196.1"/>
    <property type="molecule type" value="Genomic_DNA"/>
</dbReference>
<evidence type="ECO:0000256" key="10">
    <source>
        <dbReference type="ARBA" id="ARBA00066427"/>
    </source>
</evidence>
<feature type="modified residue" description="N6-(pyridoxal phosphate)lysine" evidence="12 13">
    <location>
        <position position="65"/>
    </location>
</feature>
<evidence type="ECO:0000259" key="15">
    <source>
        <dbReference type="Pfam" id="PF00278"/>
    </source>
</evidence>
<dbReference type="PRINTS" id="PR01179">
    <property type="entry name" value="ODADCRBXLASE"/>
</dbReference>
<dbReference type="EC" id="4.1.1.20" evidence="10 12"/>
<evidence type="ECO:0000256" key="1">
    <source>
        <dbReference type="ARBA" id="ARBA00001933"/>
    </source>
</evidence>
<evidence type="ECO:0000256" key="4">
    <source>
        <dbReference type="ARBA" id="ARBA00022898"/>
    </source>
</evidence>
<evidence type="ECO:0000313" key="18">
    <source>
        <dbReference type="Proteomes" id="UP000192468"/>
    </source>
</evidence>
<dbReference type="GO" id="GO:0009089">
    <property type="term" value="P:lysine biosynthetic process via diaminopimelate"/>
    <property type="evidence" value="ECO:0007669"/>
    <property type="project" value="UniProtKB-UniRule"/>
</dbReference>
<keyword evidence="3 12" id="KW-0210">Decarboxylase</keyword>
<dbReference type="Pfam" id="PF00278">
    <property type="entry name" value="Orn_DAP_Arg_deC"/>
    <property type="match status" value="1"/>
</dbReference>
<accession>A0A1W1XZ55</accession>
<reference evidence="17 18" key="1">
    <citation type="submission" date="2017-04" db="EMBL/GenBank/DDBJ databases">
        <authorList>
            <person name="Afonso C.L."/>
            <person name="Miller P.J."/>
            <person name="Scott M.A."/>
            <person name="Spackman E."/>
            <person name="Goraichik I."/>
            <person name="Dimitrov K.M."/>
            <person name="Suarez D.L."/>
            <person name="Swayne D.E."/>
        </authorList>
    </citation>
    <scope>NUCLEOTIDE SEQUENCE [LARGE SCALE GENOMIC DNA]</scope>
    <source>
        <strain evidence="17 18">DSM 12555</strain>
    </source>
</reference>
<comment type="similarity">
    <text evidence="9 12">Belongs to the Orn/Lys/Arg decarboxylase class-II family. LysA subfamily.</text>
</comment>
<comment type="pathway">
    <text evidence="8 12 14">Amino-acid biosynthesis; L-lysine biosynthesis via DAP pathway; L-lysine from DL-2,6-diaminopimelate: step 1/1.</text>
</comment>
<evidence type="ECO:0000256" key="12">
    <source>
        <dbReference type="HAMAP-Rule" id="MF_02120"/>
    </source>
</evidence>
<feature type="domain" description="Orn/DAP/Arg decarboxylase 2 C-terminal" evidence="15">
    <location>
        <begin position="36"/>
        <end position="387"/>
    </location>
</feature>
<dbReference type="STRING" id="1121291.SAMN02745134_03806"/>
<dbReference type="InterPro" id="IPR002986">
    <property type="entry name" value="DAP_deCOOHase_LysA"/>
</dbReference>
<feature type="active site" description="Proton donor" evidence="13">
    <location>
        <position position="360"/>
    </location>
</feature>
<evidence type="ECO:0000256" key="8">
    <source>
        <dbReference type="ARBA" id="ARBA00060643"/>
    </source>
</evidence>
<dbReference type="Gene3D" id="2.40.37.10">
    <property type="entry name" value="Lyase, Ornithine Decarboxylase, Chain A, domain 1"/>
    <property type="match status" value="1"/>
</dbReference>
<evidence type="ECO:0000256" key="14">
    <source>
        <dbReference type="RuleBase" id="RU003738"/>
    </source>
</evidence>
<feature type="binding site" evidence="12">
    <location>
        <position position="389"/>
    </location>
    <ligand>
        <name>substrate</name>
    </ligand>
</feature>
<keyword evidence="6 12" id="KW-0456">Lyase</keyword>
<feature type="binding site" evidence="12">
    <location>
        <position position="329"/>
    </location>
    <ligand>
        <name>substrate</name>
    </ligand>
</feature>
<evidence type="ECO:0000256" key="2">
    <source>
        <dbReference type="ARBA" id="ARBA00022605"/>
    </source>
</evidence>
<keyword evidence="4 12" id="KW-0663">Pyridoxal phosphate</keyword>
<dbReference type="InterPro" id="IPR029066">
    <property type="entry name" value="PLP-binding_barrel"/>
</dbReference>
<keyword evidence="2 12" id="KW-0028">Amino-acid biosynthesis</keyword>
<dbReference type="RefSeq" id="WP_084117780.1">
    <property type="nucleotide sequence ID" value="NZ_FWXH01000038.1"/>
</dbReference>
<dbReference type="GO" id="GO:0030170">
    <property type="term" value="F:pyridoxal phosphate binding"/>
    <property type="evidence" value="ECO:0007669"/>
    <property type="project" value="UniProtKB-UniRule"/>
</dbReference>
<dbReference type="NCBIfam" id="TIGR01048">
    <property type="entry name" value="lysA"/>
    <property type="match status" value="1"/>
</dbReference>
<evidence type="ECO:0000256" key="6">
    <source>
        <dbReference type="ARBA" id="ARBA00023239"/>
    </source>
</evidence>
<feature type="binding site" evidence="12">
    <location>
        <position position="333"/>
    </location>
    <ligand>
        <name>substrate</name>
    </ligand>
</feature>
<dbReference type="OrthoDB" id="9802241at2"/>
<dbReference type="PRINTS" id="PR01181">
    <property type="entry name" value="DAPDCRBXLASE"/>
</dbReference>